<name>A0A8S5UKI3_9CAUD</name>
<dbReference type="Pfam" id="PF05069">
    <property type="entry name" value="Phage_tail_S"/>
    <property type="match status" value="1"/>
</dbReference>
<proteinExistence type="predicted"/>
<dbReference type="EMBL" id="BK016102">
    <property type="protein sequence ID" value="DAF94991.1"/>
    <property type="molecule type" value="Genomic_DNA"/>
</dbReference>
<accession>A0A8S5UKI3</accession>
<protein>
    <submittedName>
        <fullName evidence="1">Virion morphogenesis protein</fullName>
    </submittedName>
</protein>
<dbReference type="InterPro" id="IPR006522">
    <property type="entry name" value="Phage_virion_morphogenesis"/>
</dbReference>
<organism evidence="1">
    <name type="scientific">Myoviridae sp. ctQf419</name>
    <dbReference type="NCBI Taxonomy" id="2825102"/>
    <lineage>
        <taxon>Viruses</taxon>
        <taxon>Duplodnaviria</taxon>
        <taxon>Heunggongvirae</taxon>
        <taxon>Uroviricota</taxon>
        <taxon>Caudoviricetes</taxon>
    </lineage>
</organism>
<evidence type="ECO:0000313" key="1">
    <source>
        <dbReference type="EMBL" id="DAF94991.1"/>
    </source>
</evidence>
<reference evidence="1" key="1">
    <citation type="journal article" date="2021" name="Proc. Natl. Acad. Sci. U.S.A.">
        <title>A Catalog of Tens of Thousands of Viruses from Human Metagenomes Reveals Hidden Associations with Chronic Diseases.</title>
        <authorList>
            <person name="Tisza M.J."/>
            <person name="Buck C.B."/>
        </authorList>
    </citation>
    <scope>NUCLEOTIDE SEQUENCE</scope>
    <source>
        <strain evidence="1">CtQf419</strain>
    </source>
</reference>
<sequence length="179" mass="19779">MAKLGSRLIGDWDKLENALRNAGNKIDEAATKAAGQAGFLLVKRIKEGIKSQAPAGQKFEPIGALTAWKKGSTKALMDSGGLVRSITWKRVRGGVWIGTNYRSKKGVNIARVHEKGATIEVTDAMRKGFVAVIGRRIKKTTKYIRIPARPFISPIMNDKKTIQEAKILYCKAIKEVFRK</sequence>